<organism evidence="6 7">
    <name type="scientific">Fulvivirga imtechensis AK7</name>
    <dbReference type="NCBI Taxonomy" id="1237149"/>
    <lineage>
        <taxon>Bacteria</taxon>
        <taxon>Pseudomonadati</taxon>
        <taxon>Bacteroidota</taxon>
        <taxon>Cytophagia</taxon>
        <taxon>Cytophagales</taxon>
        <taxon>Fulvivirgaceae</taxon>
        <taxon>Fulvivirga</taxon>
    </lineage>
</organism>
<evidence type="ECO:0000256" key="1">
    <source>
        <dbReference type="ARBA" id="ARBA00005189"/>
    </source>
</evidence>
<protein>
    <submittedName>
        <fullName evidence="6">1-acyl-sn-glycerol-3-phosphate acyltransferase</fullName>
    </submittedName>
</protein>
<dbReference type="GO" id="GO:0003841">
    <property type="term" value="F:1-acylglycerol-3-phosphate O-acyltransferase activity"/>
    <property type="evidence" value="ECO:0007669"/>
    <property type="project" value="TreeGrafter"/>
</dbReference>
<comment type="caution">
    <text evidence="6">The sequence shown here is derived from an EMBL/GenBank/DDBJ whole genome shotgun (WGS) entry which is preliminary data.</text>
</comment>
<dbReference type="SMART" id="SM00563">
    <property type="entry name" value="PlsC"/>
    <property type="match status" value="1"/>
</dbReference>
<evidence type="ECO:0000256" key="3">
    <source>
        <dbReference type="ARBA" id="ARBA00023315"/>
    </source>
</evidence>
<keyword evidence="4" id="KW-0472">Membrane</keyword>
<gene>
    <name evidence="6" type="ORF">C900_04001</name>
</gene>
<dbReference type="CDD" id="cd07989">
    <property type="entry name" value="LPLAT_AGPAT-like"/>
    <property type="match status" value="1"/>
</dbReference>
<keyword evidence="3 6" id="KW-0012">Acyltransferase</keyword>
<evidence type="ECO:0000259" key="5">
    <source>
        <dbReference type="SMART" id="SM00563"/>
    </source>
</evidence>
<dbReference type="SUPFAM" id="SSF69593">
    <property type="entry name" value="Glycerol-3-phosphate (1)-acyltransferase"/>
    <property type="match status" value="1"/>
</dbReference>
<name>L8JN15_9BACT</name>
<dbReference type="InterPro" id="IPR002123">
    <property type="entry name" value="Plipid/glycerol_acylTrfase"/>
</dbReference>
<dbReference type="Proteomes" id="UP000011135">
    <property type="component" value="Unassembled WGS sequence"/>
</dbReference>
<sequence>MQGLHAAYAVVIFATTFIFFFPLLMLPVIFPRHFHLVGVLNRWWARIFLSASFIPYENDYRVKLDTSRQYIFCPNHFSYLDIPSMGLNEVNSIFVGKSDMEKIPLFGFMYKKLHITVNRDSLKSRYSTFVKSCEAIDQGKNLTIFPEGGIITVNPPDMARLKDGAFRTAIEKQIAIIPVTIPFNWIILPDSSFLPRRRKMKIIYHEPIETKGLTISDIDYLKKKTFEVIDSELKKQLNEHR</sequence>
<dbReference type="PANTHER" id="PTHR10434">
    <property type="entry name" value="1-ACYL-SN-GLYCEROL-3-PHOSPHATE ACYLTRANSFERASE"/>
    <property type="match status" value="1"/>
</dbReference>
<keyword evidence="7" id="KW-1185">Reference proteome</keyword>
<evidence type="ECO:0000256" key="2">
    <source>
        <dbReference type="ARBA" id="ARBA00022679"/>
    </source>
</evidence>
<keyword evidence="4" id="KW-1133">Transmembrane helix</keyword>
<feature type="domain" description="Phospholipid/glycerol acyltransferase" evidence="5">
    <location>
        <begin position="70"/>
        <end position="184"/>
    </location>
</feature>
<reference evidence="6 7" key="1">
    <citation type="submission" date="2012-12" db="EMBL/GenBank/DDBJ databases">
        <title>Genome assembly of Fulvivirga imtechensis AK7.</title>
        <authorList>
            <person name="Nupur N."/>
            <person name="Khatri I."/>
            <person name="Kumar R."/>
            <person name="Subramanian S."/>
            <person name="Pinnaka A."/>
        </authorList>
    </citation>
    <scope>NUCLEOTIDE SEQUENCE [LARGE SCALE GENOMIC DNA]</scope>
    <source>
        <strain evidence="6 7">AK7</strain>
    </source>
</reference>
<evidence type="ECO:0000256" key="4">
    <source>
        <dbReference type="SAM" id="Phobius"/>
    </source>
</evidence>
<comment type="pathway">
    <text evidence="1">Lipid metabolism.</text>
</comment>
<keyword evidence="2 6" id="KW-0808">Transferase</keyword>
<dbReference type="EMBL" id="AMZN01000055">
    <property type="protein sequence ID" value="ELR70316.1"/>
    <property type="molecule type" value="Genomic_DNA"/>
</dbReference>
<feature type="transmembrane region" description="Helical" evidence="4">
    <location>
        <begin position="6"/>
        <end position="30"/>
    </location>
</feature>
<dbReference type="STRING" id="1237149.C900_04001"/>
<dbReference type="PANTHER" id="PTHR10434:SF11">
    <property type="entry name" value="1-ACYL-SN-GLYCEROL-3-PHOSPHATE ACYLTRANSFERASE"/>
    <property type="match status" value="1"/>
</dbReference>
<dbReference type="AlphaFoldDB" id="L8JN15"/>
<evidence type="ECO:0000313" key="7">
    <source>
        <dbReference type="Proteomes" id="UP000011135"/>
    </source>
</evidence>
<accession>L8JN15</accession>
<proteinExistence type="predicted"/>
<dbReference type="GO" id="GO:0006654">
    <property type="term" value="P:phosphatidic acid biosynthetic process"/>
    <property type="evidence" value="ECO:0007669"/>
    <property type="project" value="TreeGrafter"/>
</dbReference>
<evidence type="ECO:0000313" key="6">
    <source>
        <dbReference type="EMBL" id="ELR70316.1"/>
    </source>
</evidence>
<dbReference type="eggNOG" id="COG0204">
    <property type="taxonomic scope" value="Bacteria"/>
</dbReference>
<dbReference type="Pfam" id="PF01553">
    <property type="entry name" value="Acyltransferase"/>
    <property type="match status" value="1"/>
</dbReference>
<keyword evidence="4" id="KW-0812">Transmembrane</keyword>